<evidence type="ECO:0000313" key="2">
    <source>
        <dbReference type="EMBL" id="STU84352.1"/>
    </source>
</evidence>
<dbReference type="EMBL" id="UGMN01000004">
    <property type="protein sequence ID" value="STU84352.1"/>
    <property type="molecule type" value="Genomic_DNA"/>
</dbReference>
<feature type="compositionally biased region" description="Gly residues" evidence="1">
    <location>
        <begin position="397"/>
        <end position="407"/>
    </location>
</feature>
<dbReference type="Pfam" id="PF06097">
    <property type="entry name" value="DUF945"/>
    <property type="match status" value="1"/>
</dbReference>
<evidence type="ECO:0000313" key="3">
    <source>
        <dbReference type="Proteomes" id="UP000254387"/>
    </source>
</evidence>
<evidence type="ECO:0000256" key="1">
    <source>
        <dbReference type="SAM" id="MobiDB-lite"/>
    </source>
</evidence>
<proteinExistence type="predicted"/>
<dbReference type="Proteomes" id="UP000254387">
    <property type="component" value="Unassembled WGS sequence"/>
</dbReference>
<feature type="region of interest" description="Disordered" evidence="1">
    <location>
        <begin position="367"/>
        <end position="407"/>
    </location>
</feature>
<dbReference type="AlphaFoldDB" id="A0A377ZT29"/>
<reference evidence="2 3" key="1">
    <citation type="submission" date="2018-06" db="EMBL/GenBank/DDBJ databases">
        <authorList>
            <consortium name="Pathogen Informatics"/>
            <person name="Doyle S."/>
        </authorList>
    </citation>
    <scope>NUCLEOTIDE SEQUENCE [LARGE SCALE GENOMIC DNA]</scope>
    <source>
        <strain evidence="2 3">NCTC5053</strain>
    </source>
</reference>
<protein>
    <submittedName>
        <fullName evidence="2">GTP-binding protein YdgA</fullName>
    </submittedName>
</protein>
<name>A0A377ZT29_KLEPN</name>
<organism evidence="2 3">
    <name type="scientific">Klebsiella pneumoniae</name>
    <dbReference type="NCBI Taxonomy" id="573"/>
    <lineage>
        <taxon>Bacteria</taxon>
        <taxon>Pseudomonadati</taxon>
        <taxon>Pseudomonadota</taxon>
        <taxon>Gammaproteobacteria</taxon>
        <taxon>Enterobacterales</taxon>
        <taxon>Enterobacteriaceae</taxon>
        <taxon>Klebsiella/Raoultella group</taxon>
        <taxon>Klebsiella</taxon>
        <taxon>Klebsiella pneumoniae complex</taxon>
    </lineage>
</organism>
<dbReference type="InterPro" id="IPR010352">
    <property type="entry name" value="DUF945"/>
</dbReference>
<sequence length="407" mass="43259">MALGVVWTGGAWFTGKQLEGRIADMVQQANAQLRSSAPESGLELSYQDYQRGLFSSHLQLVVKPIAGQANGWLAAGQSVVLDEVVDHGPFPLASLKAFNLAPAMASVHTTLVKNDASQALFEIAKGDTPFTVDTRIAYSGDSQSAIVLNALDYAKGDEKVTFSGGQFQLDADRDGKNISLKGQAGSGQIDALNEYNQKVQLRFVNLTTDGATELASFNERIGQQKMTLDKLAISVEGKELALIDGMALDGGSTLTQDGKGVNSQVNYTVNSLKLQGQDMGSGKLTLKVDNVDGQAWHQFSQQYSAQSQALLAKPELAQNQELYQQALTETLFNALPILLKGNPSVTISPLSWRNAKGESTLNLSVLLKDPAPGDRSAADPGGQPGSRGAVPRRQSGDPGGYGDGVYD</sequence>
<gene>
    <name evidence="2" type="primary">ydgA</name>
    <name evidence="2" type="ORF">NCTC5053_00627</name>
</gene>
<accession>A0A377ZT29</accession>